<evidence type="ECO:0000256" key="1">
    <source>
        <dbReference type="SAM" id="Phobius"/>
    </source>
</evidence>
<reference evidence="3" key="1">
    <citation type="journal article" date="2019" name="Int. J. Syst. Evol. Microbiol.">
        <title>The Global Catalogue of Microorganisms (GCM) 10K type strain sequencing project: providing services to taxonomists for standard genome sequencing and annotation.</title>
        <authorList>
            <consortium name="The Broad Institute Genomics Platform"/>
            <consortium name="The Broad Institute Genome Sequencing Center for Infectious Disease"/>
            <person name="Wu L."/>
            <person name="Ma J."/>
        </authorList>
    </citation>
    <scope>NUCLEOTIDE SEQUENCE [LARGE SCALE GENOMIC DNA]</scope>
    <source>
        <strain evidence="3">CGMCC 1.12286</strain>
    </source>
</reference>
<sequence length="119" mass="13278">MCTKAECQRHVGQWVRFQTPYGHHQGIIERINGDKAIILSPKQYVPVQFASTDVCEDDMGKLDVALAWWGGAGRGYPNGAAGYRGGAYGYPGGYGYRGVWARWAVSFLVIYALWGLFLW</sequence>
<keyword evidence="1" id="KW-0812">Transmembrane</keyword>
<organism evidence="2 3">
    <name type="scientific">Alicyclobacillus fodiniaquatilis</name>
    <dbReference type="NCBI Taxonomy" id="1661150"/>
    <lineage>
        <taxon>Bacteria</taxon>
        <taxon>Bacillati</taxon>
        <taxon>Bacillota</taxon>
        <taxon>Bacilli</taxon>
        <taxon>Bacillales</taxon>
        <taxon>Alicyclobacillaceae</taxon>
        <taxon>Alicyclobacillus</taxon>
    </lineage>
</organism>
<evidence type="ECO:0000313" key="2">
    <source>
        <dbReference type="EMBL" id="MFD1677033.1"/>
    </source>
</evidence>
<dbReference type="EMBL" id="JBHUCX010000083">
    <property type="protein sequence ID" value="MFD1677033.1"/>
    <property type="molecule type" value="Genomic_DNA"/>
</dbReference>
<name>A0ABW4JPG2_9BACL</name>
<keyword evidence="3" id="KW-1185">Reference proteome</keyword>
<gene>
    <name evidence="2" type="ORF">ACFSB2_20370</name>
</gene>
<proteinExistence type="predicted"/>
<keyword evidence="1" id="KW-1133">Transmembrane helix</keyword>
<dbReference type="Proteomes" id="UP001597079">
    <property type="component" value="Unassembled WGS sequence"/>
</dbReference>
<comment type="caution">
    <text evidence="2">The sequence shown here is derived from an EMBL/GenBank/DDBJ whole genome shotgun (WGS) entry which is preliminary data.</text>
</comment>
<feature type="transmembrane region" description="Helical" evidence="1">
    <location>
        <begin position="100"/>
        <end position="118"/>
    </location>
</feature>
<evidence type="ECO:0000313" key="3">
    <source>
        <dbReference type="Proteomes" id="UP001597079"/>
    </source>
</evidence>
<dbReference type="RefSeq" id="WP_377944943.1">
    <property type="nucleotide sequence ID" value="NZ_JBHUCX010000083.1"/>
</dbReference>
<accession>A0ABW4JPG2</accession>
<keyword evidence="1" id="KW-0472">Membrane</keyword>
<protein>
    <submittedName>
        <fullName evidence="2">Uncharacterized protein</fullName>
    </submittedName>
</protein>